<dbReference type="OrthoDB" id="8723891at2"/>
<evidence type="ECO:0000313" key="3">
    <source>
        <dbReference type="Proteomes" id="UP000050378"/>
    </source>
</evidence>
<organism evidence="2 3">
    <name type="scientific">Pseudoalteromonas lipolytica</name>
    <dbReference type="NCBI Taxonomy" id="570156"/>
    <lineage>
        <taxon>Bacteria</taxon>
        <taxon>Pseudomonadati</taxon>
        <taxon>Pseudomonadota</taxon>
        <taxon>Gammaproteobacteria</taxon>
        <taxon>Alteromonadales</taxon>
        <taxon>Pseudoalteromonadaceae</taxon>
        <taxon>Pseudoalteromonas</taxon>
    </lineage>
</organism>
<dbReference type="RefSeq" id="WP_054551872.1">
    <property type="nucleotide sequence ID" value="NZ_LJTC01000002.1"/>
</dbReference>
<evidence type="ECO:0000313" key="2">
    <source>
        <dbReference type="EMBL" id="KPM85107.1"/>
    </source>
</evidence>
<gene>
    <name evidence="2" type="ORF">AOG27_04950</name>
</gene>
<accession>A0A0P7DYH4</accession>
<reference evidence="2 3" key="1">
    <citation type="submission" date="2015-09" db="EMBL/GenBank/DDBJ databases">
        <title>Draft Genome Sequence of Pseudoalteromonas lipolytica UCD-48B.</title>
        <authorList>
            <person name="Krusor M."/>
            <person name="Coil D.A."/>
            <person name="Lang J.M."/>
            <person name="Eisen J.A."/>
            <person name="Alexiev A."/>
        </authorList>
    </citation>
    <scope>NUCLEOTIDE SEQUENCE [LARGE SCALE GENOMIC DNA]</scope>
    <source>
        <strain evidence="2 3">UCD-48B</strain>
    </source>
</reference>
<dbReference type="Proteomes" id="UP000050378">
    <property type="component" value="Unassembled WGS sequence"/>
</dbReference>
<keyword evidence="1" id="KW-0732">Signal</keyword>
<dbReference type="AlphaFoldDB" id="A0A0P7DYH4"/>
<feature type="signal peptide" evidence="1">
    <location>
        <begin position="1"/>
        <end position="19"/>
    </location>
</feature>
<evidence type="ECO:0000256" key="1">
    <source>
        <dbReference type="SAM" id="SignalP"/>
    </source>
</evidence>
<dbReference type="EMBL" id="LJTC01000002">
    <property type="protein sequence ID" value="KPM85107.1"/>
    <property type="molecule type" value="Genomic_DNA"/>
</dbReference>
<protein>
    <submittedName>
        <fullName evidence="2">Uncharacterized protein</fullName>
    </submittedName>
</protein>
<proteinExistence type="predicted"/>
<sequence length="393" mass="43856">MKKLIQIFAILFFVSTLSACMTTYNPVPQGYQGETATIDDTFRTMATSTGRFFYLSKVNGKDVNNAIRATNQATYGQGMVLSPVGFSRKVPAEEMTLTLVAQVHHAAPINYMFNSGTNYIVTGDVSFIPEAGQSYLVKGYLSSDFSSVWLVNSAGEQVSDAVVLKGDPDKSTAVIAKLVKGKVVLPEPPKTQATIKKQVAITTESFDNPLFFLEQGLSAEAIIKKLGEPDHIRYIEKGFFNNKPEIQIFHFTDLGSVQMVKSPADGQFYSKLTYNVNSQEHYQFVDVVNQADGTETQILGKKFYNIGVYKEQYLDALANKLWQNKYTVDGRMLDGVAYYCKIIANAQTMRYQAMLKSLVADKDVPSKLRRHCKAAKKDIDKLKLATVEQFEFM</sequence>
<feature type="chain" id="PRO_5006138150" evidence="1">
    <location>
        <begin position="20"/>
        <end position="393"/>
    </location>
</feature>
<dbReference type="PROSITE" id="PS51257">
    <property type="entry name" value="PROKAR_LIPOPROTEIN"/>
    <property type="match status" value="1"/>
</dbReference>
<dbReference type="PATRIC" id="fig|570156.3.peg.981"/>
<name>A0A0P7DYH4_9GAMM</name>
<comment type="caution">
    <text evidence="2">The sequence shown here is derived from an EMBL/GenBank/DDBJ whole genome shotgun (WGS) entry which is preliminary data.</text>
</comment>